<reference evidence="3 4" key="1">
    <citation type="submission" date="2020-10" db="EMBL/GenBank/DDBJ databases">
        <title>Sequencing the genomes of 1000 actinobacteria strains.</title>
        <authorList>
            <person name="Klenk H.-P."/>
        </authorList>
    </citation>
    <scope>NUCLEOTIDE SEQUENCE [LARGE SCALE GENOMIC DNA]</scope>
    <source>
        <strain evidence="3 4">DSM 43748</strain>
    </source>
</reference>
<dbReference type="PRINTS" id="PR00080">
    <property type="entry name" value="SDRFAMILY"/>
</dbReference>
<dbReference type="NCBIfam" id="NF004846">
    <property type="entry name" value="PRK06197.1"/>
    <property type="match status" value="1"/>
</dbReference>
<accession>A0ABR9KFJ4</accession>
<dbReference type="Gene3D" id="3.40.50.720">
    <property type="entry name" value="NAD(P)-binding Rossmann-like Domain"/>
    <property type="match status" value="1"/>
</dbReference>
<name>A0ABR9KFJ4_9ACTN</name>
<dbReference type="RefSeq" id="WP_192775841.1">
    <property type="nucleotide sequence ID" value="NZ_BAAASY010000007.1"/>
</dbReference>
<keyword evidence="1" id="KW-0560">Oxidoreductase</keyword>
<dbReference type="Proteomes" id="UP000661607">
    <property type="component" value="Unassembled WGS sequence"/>
</dbReference>
<proteinExistence type="inferred from homology"/>
<dbReference type="PANTHER" id="PTHR43157:SF31">
    <property type="entry name" value="PHOSPHATIDYLINOSITOL-GLYCAN BIOSYNTHESIS CLASS F PROTEIN"/>
    <property type="match status" value="1"/>
</dbReference>
<dbReference type="PRINTS" id="PR00081">
    <property type="entry name" value="GDHRDH"/>
</dbReference>
<sequence length="278" mass="29405">MSELAAIVTGANSGIGLSTARELARRGAGVTVASRDPGRGGAAVASILRDVPGADVGFRRLDLADLSSVREFAAGVERVDLLINNAGIGMVSRGVTKDGFELQFGTNHLGHFALTGLLLPLLLAAPAPRVVNVSSDAHKVGRLDFDDLGLERRYGKMSSYGRSKLANLLFTFELQRRARRAGSALLSVATHPGATATNFFSVGPLQPLLRLFLRSADDGAAPSLYAATSPLIRGGEYLGPTSKPLRPSKDALDEALAARLWEVSTELTGVRFQEFAHN</sequence>
<dbReference type="InterPro" id="IPR036291">
    <property type="entry name" value="NAD(P)-bd_dom_sf"/>
</dbReference>
<evidence type="ECO:0000313" key="4">
    <source>
        <dbReference type="Proteomes" id="UP000661607"/>
    </source>
</evidence>
<evidence type="ECO:0000313" key="3">
    <source>
        <dbReference type="EMBL" id="MBE1560814.1"/>
    </source>
</evidence>
<gene>
    <name evidence="3" type="ORF">H4W81_003593</name>
</gene>
<protein>
    <submittedName>
        <fullName evidence="3">NAD(P)-dependent dehydrogenase (Short-subunit alcohol dehydrogenase family)</fullName>
    </submittedName>
</protein>
<comment type="similarity">
    <text evidence="2">Belongs to the short-chain dehydrogenases/reductases (SDR) family.</text>
</comment>
<comment type="caution">
    <text evidence="3">The sequence shown here is derived from an EMBL/GenBank/DDBJ whole genome shotgun (WGS) entry which is preliminary data.</text>
</comment>
<dbReference type="InterPro" id="IPR002347">
    <property type="entry name" value="SDR_fam"/>
</dbReference>
<dbReference type="EMBL" id="JADBEF010000001">
    <property type="protein sequence ID" value="MBE1560814.1"/>
    <property type="molecule type" value="Genomic_DNA"/>
</dbReference>
<dbReference type="CDD" id="cd05327">
    <property type="entry name" value="retinol-DH_like_SDR_c_like"/>
    <property type="match status" value="1"/>
</dbReference>
<evidence type="ECO:0000256" key="1">
    <source>
        <dbReference type="ARBA" id="ARBA00023002"/>
    </source>
</evidence>
<dbReference type="Pfam" id="PF00106">
    <property type="entry name" value="adh_short"/>
    <property type="match status" value="1"/>
</dbReference>
<dbReference type="SUPFAM" id="SSF51735">
    <property type="entry name" value="NAD(P)-binding Rossmann-fold domains"/>
    <property type="match status" value="1"/>
</dbReference>
<organism evidence="3 4">
    <name type="scientific">Nonomuraea africana</name>
    <dbReference type="NCBI Taxonomy" id="46171"/>
    <lineage>
        <taxon>Bacteria</taxon>
        <taxon>Bacillati</taxon>
        <taxon>Actinomycetota</taxon>
        <taxon>Actinomycetes</taxon>
        <taxon>Streptosporangiales</taxon>
        <taxon>Streptosporangiaceae</taxon>
        <taxon>Nonomuraea</taxon>
    </lineage>
</organism>
<evidence type="ECO:0000256" key="2">
    <source>
        <dbReference type="RuleBase" id="RU000363"/>
    </source>
</evidence>
<keyword evidence="4" id="KW-1185">Reference proteome</keyword>
<dbReference type="PANTHER" id="PTHR43157">
    <property type="entry name" value="PHOSPHATIDYLINOSITOL-GLYCAN BIOSYNTHESIS CLASS F PROTEIN-RELATED"/>
    <property type="match status" value="1"/>
</dbReference>